<dbReference type="SUPFAM" id="SSF54695">
    <property type="entry name" value="POZ domain"/>
    <property type="match status" value="1"/>
</dbReference>
<dbReference type="SUPFAM" id="SSF46689">
    <property type="entry name" value="Homeodomain-like"/>
    <property type="match status" value="1"/>
</dbReference>
<feature type="domain" description="BTB" evidence="5">
    <location>
        <begin position="211"/>
        <end position="276"/>
    </location>
</feature>
<dbReference type="Gene3D" id="1.10.10.60">
    <property type="entry name" value="Homeodomain-like"/>
    <property type="match status" value="1"/>
</dbReference>
<comment type="subcellular location">
    <subcellularLocation>
        <location evidence="1 3">Nucleus</location>
    </subcellularLocation>
</comment>
<feature type="DNA-binding region" description="H-T-H motif" evidence="3">
    <location>
        <begin position="497"/>
        <end position="517"/>
    </location>
</feature>
<feature type="compositionally biased region" description="Basic and acidic residues" evidence="4">
    <location>
        <begin position="632"/>
        <end position="646"/>
    </location>
</feature>
<evidence type="ECO:0000259" key="5">
    <source>
        <dbReference type="PROSITE" id="PS50097"/>
    </source>
</evidence>
<feature type="region of interest" description="Disordered" evidence="4">
    <location>
        <begin position="290"/>
        <end position="387"/>
    </location>
</feature>
<evidence type="ECO:0000313" key="7">
    <source>
        <dbReference type="EMBL" id="CAH2044065.1"/>
    </source>
</evidence>
<keyword evidence="8" id="KW-1185">Reference proteome</keyword>
<dbReference type="PANTHER" id="PTHR23110">
    <property type="entry name" value="BTB DOMAIN TRANSCRIPTION FACTOR"/>
    <property type="match status" value="1"/>
</dbReference>
<proteinExistence type="predicted"/>
<dbReference type="InterPro" id="IPR000210">
    <property type="entry name" value="BTB/POZ_dom"/>
</dbReference>
<evidence type="ECO:0008006" key="9">
    <source>
        <dbReference type="Google" id="ProtNLM"/>
    </source>
</evidence>
<feature type="non-terminal residue" evidence="7">
    <location>
        <position position="1"/>
    </location>
</feature>
<dbReference type="Proteomes" id="UP000837857">
    <property type="component" value="Chromosome 15"/>
</dbReference>
<keyword evidence="2 3" id="KW-0539">Nucleus</keyword>
<evidence type="ECO:0000256" key="3">
    <source>
        <dbReference type="PROSITE-ProRule" id="PRU00320"/>
    </source>
</evidence>
<dbReference type="CDD" id="cd18315">
    <property type="entry name" value="BTB_POZ_BAB-like"/>
    <property type="match status" value="1"/>
</dbReference>
<evidence type="ECO:0000256" key="4">
    <source>
        <dbReference type="SAM" id="MobiDB-lite"/>
    </source>
</evidence>
<feature type="region of interest" description="Disordered" evidence="4">
    <location>
        <begin position="460"/>
        <end position="479"/>
    </location>
</feature>
<feature type="region of interest" description="Disordered" evidence="4">
    <location>
        <begin position="628"/>
        <end position="676"/>
    </location>
</feature>
<keyword evidence="3" id="KW-0238">DNA-binding</keyword>
<dbReference type="Pfam" id="PF00651">
    <property type="entry name" value="BTB"/>
    <property type="match status" value="1"/>
</dbReference>
<dbReference type="InterPro" id="IPR051095">
    <property type="entry name" value="Dros_DevTransReg"/>
</dbReference>
<reference evidence="7" key="1">
    <citation type="submission" date="2022-03" db="EMBL/GenBank/DDBJ databases">
        <authorList>
            <person name="Martin H S."/>
        </authorList>
    </citation>
    <scope>NUCLEOTIDE SEQUENCE</scope>
</reference>
<dbReference type="PROSITE" id="PS50960">
    <property type="entry name" value="HTH_PSQ"/>
    <property type="match status" value="1"/>
</dbReference>
<dbReference type="InterPro" id="IPR009057">
    <property type="entry name" value="Homeodomain-like_sf"/>
</dbReference>
<sequence>MFSHVGRYTSDSLPRSMPRSVLSMRGGHRHPAASTHVNGRAMAGRGRGRAESGAGGHRPPSDERRGHASRALGIRATPPHRALVSAHSARSFRAREPTATHVRDHRTVATRSAIGPSAVQCHRNYRSAPPCDANAWLRCRGDLSERVVARRAARGRARARCRAESAHRSTPARAMDDKTTAAEEHYSLRWNNHQAHLLRSFEALLHAETLVDVTLVCAERRVRAHKVLLGACSPLFRRIFSENPCKHPVIVLKDFQGWEVQAVVDFMYRGEVSVAQEQLGTVIRAGESLQVRGLADQEGERTRSPPPTPPQRSPARATPAPSPPASPASPQPRRKQARPRRRSGESDTPENLSMRRSPSGLKAVRLARPRSPSSHKQEPEEVEAEVPPPPRMFQPHQDMFPPVPPAAVSALSLTPPHMFGIDSPLGLFPPGMEHKMYPLMDVEHRAPPLDAQLFTNVKKKWRPKGQHSAPRGGPPRSWTNAELTEALQHVWNKKMTTSQASRIFGIPYNSLLMYVRGKYGKSLKLEQLRKDCIGGPLDVLNLNTGNNNNNHPTSKHHDKDEQHQSTGQRPASSEPDIASNPMFNPFQQGFYPEFPHGFPMPLNMLHLLPPNDKARDLYQSMPMALDSLSGVTKEEDCKSDRSKENSADEEGDTYRAPSHPPHPPDNRTLLHHNGQD</sequence>
<evidence type="ECO:0000256" key="1">
    <source>
        <dbReference type="ARBA" id="ARBA00004123"/>
    </source>
</evidence>
<feature type="region of interest" description="Disordered" evidence="4">
    <location>
        <begin position="1"/>
        <end position="67"/>
    </location>
</feature>
<organism evidence="7 8">
    <name type="scientific">Iphiclides podalirius</name>
    <name type="common">scarce swallowtail</name>
    <dbReference type="NCBI Taxonomy" id="110791"/>
    <lineage>
        <taxon>Eukaryota</taxon>
        <taxon>Metazoa</taxon>
        <taxon>Ecdysozoa</taxon>
        <taxon>Arthropoda</taxon>
        <taxon>Hexapoda</taxon>
        <taxon>Insecta</taxon>
        <taxon>Pterygota</taxon>
        <taxon>Neoptera</taxon>
        <taxon>Endopterygota</taxon>
        <taxon>Lepidoptera</taxon>
        <taxon>Glossata</taxon>
        <taxon>Ditrysia</taxon>
        <taxon>Papilionoidea</taxon>
        <taxon>Papilionidae</taxon>
        <taxon>Papilioninae</taxon>
        <taxon>Iphiclides</taxon>
    </lineage>
</organism>
<evidence type="ECO:0000259" key="6">
    <source>
        <dbReference type="PROSITE" id="PS50960"/>
    </source>
</evidence>
<dbReference type="InterPro" id="IPR011333">
    <property type="entry name" value="SKP1/BTB/POZ_sf"/>
</dbReference>
<accession>A0ABN8I3G0</accession>
<dbReference type="InterPro" id="IPR007889">
    <property type="entry name" value="HTH_Psq"/>
</dbReference>
<dbReference type="Gene3D" id="3.30.710.10">
    <property type="entry name" value="Potassium Channel Kv1.1, Chain A"/>
    <property type="match status" value="1"/>
</dbReference>
<feature type="compositionally biased region" description="Basic residues" evidence="4">
    <location>
        <begin position="332"/>
        <end position="341"/>
    </location>
</feature>
<dbReference type="PANTHER" id="PTHR23110:SF101">
    <property type="entry name" value="PROTEIN JIM LOVELL"/>
    <property type="match status" value="1"/>
</dbReference>
<feature type="domain" description="HTH psq-type" evidence="6">
    <location>
        <begin position="469"/>
        <end position="521"/>
    </location>
</feature>
<feature type="compositionally biased region" description="Pro residues" evidence="4">
    <location>
        <begin position="320"/>
        <end position="330"/>
    </location>
</feature>
<name>A0ABN8I3G0_9NEOP</name>
<gene>
    <name evidence="7" type="ORF">IPOD504_LOCUS4563</name>
</gene>
<protein>
    <recommendedName>
        <fullName evidence="9">Protein jim lovell</fullName>
    </recommendedName>
</protein>
<evidence type="ECO:0000256" key="2">
    <source>
        <dbReference type="ARBA" id="ARBA00023242"/>
    </source>
</evidence>
<feature type="region of interest" description="Disordered" evidence="4">
    <location>
        <begin position="543"/>
        <end position="588"/>
    </location>
</feature>
<dbReference type="EMBL" id="OW152827">
    <property type="protein sequence ID" value="CAH2044065.1"/>
    <property type="molecule type" value="Genomic_DNA"/>
</dbReference>
<dbReference type="Pfam" id="PF05225">
    <property type="entry name" value="HTH_psq"/>
    <property type="match status" value="1"/>
</dbReference>
<dbReference type="SMART" id="SM00225">
    <property type="entry name" value="BTB"/>
    <property type="match status" value="1"/>
</dbReference>
<dbReference type="PROSITE" id="PS50097">
    <property type="entry name" value="BTB"/>
    <property type="match status" value="1"/>
</dbReference>
<evidence type="ECO:0000313" key="8">
    <source>
        <dbReference type="Proteomes" id="UP000837857"/>
    </source>
</evidence>